<evidence type="ECO:0000259" key="11">
    <source>
        <dbReference type="PROSITE" id="PS50958"/>
    </source>
</evidence>
<evidence type="ECO:0000256" key="3">
    <source>
        <dbReference type="ARBA" id="ARBA00022989"/>
    </source>
</evidence>
<feature type="transmembrane region" description="Helical" evidence="7">
    <location>
        <begin position="689"/>
        <end position="710"/>
    </location>
</feature>
<feature type="region of interest" description="Disordered" evidence="6">
    <location>
        <begin position="194"/>
        <end position="217"/>
    </location>
</feature>
<feature type="compositionally biased region" description="Polar residues" evidence="6">
    <location>
        <begin position="902"/>
        <end position="911"/>
    </location>
</feature>
<evidence type="ECO:0000259" key="9">
    <source>
        <dbReference type="PROSITE" id="PS50261"/>
    </source>
</evidence>
<dbReference type="PROSITE" id="PS50262">
    <property type="entry name" value="G_PROTEIN_RECEP_F1_2"/>
    <property type="match status" value="1"/>
</dbReference>
<dbReference type="Pfam" id="PF01033">
    <property type="entry name" value="Somatomedin_B"/>
    <property type="match status" value="1"/>
</dbReference>
<dbReference type="SUPFAM" id="SSF90188">
    <property type="entry name" value="Somatomedin B domain"/>
    <property type="match status" value="1"/>
</dbReference>
<dbReference type="RefSeq" id="XP_020912909.2">
    <property type="nucleotide sequence ID" value="XM_021057250.2"/>
</dbReference>
<evidence type="ECO:0000256" key="1">
    <source>
        <dbReference type="ARBA" id="ARBA00004141"/>
    </source>
</evidence>
<dbReference type="GO" id="GO:0016020">
    <property type="term" value="C:membrane"/>
    <property type="evidence" value="ECO:0007669"/>
    <property type="project" value="UniProtKB-SubCell"/>
</dbReference>
<feature type="region of interest" description="Disordered" evidence="6">
    <location>
        <begin position="53"/>
        <end position="81"/>
    </location>
</feature>
<dbReference type="InterPro" id="IPR017452">
    <property type="entry name" value="GPCR_Rhodpsn_7TM"/>
</dbReference>
<dbReference type="Gene3D" id="4.10.410.20">
    <property type="match status" value="1"/>
</dbReference>
<feature type="domain" description="SMB" evidence="11">
    <location>
        <begin position="148"/>
        <end position="196"/>
    </location>
</feature>
<dbReference type="InterPro" id="IPR036024">
    <property type="entry name" value="Somatomedin_B-like_dom_sf"/>
</dbReference>
<evidence type="ECO:0000256" key="7">
    <source>
        <dbReference type="SAM" id="Phobius"/>
    </source>
</evidence>
<accession>A0A913Y0Y0</accession>
<dbReference type="InterPro" id="IPR001212">
    <property type="entry name" value="Somatomedin_B_dom"/>
</dbReference>
<evidence type="ECO:0000256" key="8">
    <source>
        <dbReference type="SAM" id="SignalP"/>
    </source>
</evidence>
<dbReference type="InterPro" id="IPR022343">
    <property type="entry name" value="GCR1-cAMP_receptor"/>
</dbReference>
<evidence type="ECO:0000256" key="2">
    <source>
        <dbReference type="ARBA" id="ARBA00022692"/>
    </source>
</evidence>
<evidence type="ECO:0000256" key="5">
    <source>
        <dbReference type="ARBA" id="ARBA00023157"/>
    </source>
</evidence>
<keyword evidence="2 7" id="KW-0812">Transmembrane</keyword>
<dbReference type="PROSITE" id="PS50261">
    <property type="entry name" value="G_PROTEIN_RECEP_F2_4"/>
    <property type="match status" value="1"/>
</dbReference>
<keyword evidence="13" id="KW-1185">Reference proteome</keyword>
<feature type="region of interest" description="Disordered" evidence="6">
    <location>
        <begin position="902"/>
        <end position="922"/>
    </location>
</feature>
<comment type="subcellular location">
    <subcellularLocation>
        <location evidence="1">Membrane</location>
        <topology evidence="1">Multi-pass membrane protein</topology>
    </subcellularLocation>
</comment>
<dbReference type="AlphaFoldDB" id="A0A913Y0Y0"/>
<evidence type="ECO:0000313" key="12">
    <source>
        <dbReference type="EnsemblMetazoa" id="XP_020912909.2"/>
    </source>
</evidence>
<feature type="domain" description="G-protein coupled receptors family 1 profile" evidence="10">
    <location>
        <begin position="638"/>
        <end position="843"/>
    </location>
</feature>
<keyword evidence="5" id="KW-1015">Disulfide bond</keyword>
<dbReference type="KEGG" id="epa:110250642"/>
<dbReference type="PRINTS" id="PR02001">
    <property type="entry name" value="GCR1CAMPR"/>
</dbReference>
<dbReference type="GO" id="GO:0007166">
    <property type="term" value="P:cell surface receptor signaling pathway"/>
    <property type="evidence" value="ECO:0007669"/>
    <property type="project" value="InterPro"/>
</dbReference>
<evidence type="ECO:0000256" key="6">
    <source>
        <dbReference type="SAM" id="MobiDB-lite"/>
    </source>
</evidence>
<reference evidence="12" key="1">
    <citation type="submission" date="2022-11" db="UniProtKB">
        <authorList>
            <consortium name="EnsemblMetazoa"/>
        </authorList>
    </citation>
    <scope>IDENTIFICATION</scope>
</reference>
<dbReference type="InterPro" id="IPR017981">
    <property type="entry name" value="GPCR_2-like_7TM"/>
</dbReference>
<feature type="compositionally biased region" description="Polar residues" evidence="6">
    <location>
        <begin position="194"/>
        <end position="203"/>
    </location>
</feature>
<dbReference type="GeneID" id="110250642"/>
<feature type="domain" description="G-protein coupled receptors family 2 profile 2" evidence="9">
    <location>
        <begin position="624"/>
        <end position="878"/>
    </location>
</feature>
<dbReference type="Pfam" id="PF00002">
    <property type="entry name" value="7tm_2"/>
    <property type="match status" value="1"/>
</dbReference>
<keyword evidence="8" id="KW-0732">Signal</keyword>
<feature type="compositionally biased region" description="Basic and acidic residues" evidence="6">
    <location>
        <begin position="912"/>
        <end position="922"/>
    </location>
</feature>
<dbReference type="SUPFAM" id="SSF81321">
    <property type="entry name" value="Family A G protein-coupled receptor-like"/>
    <property type="match status" value="1"/>
</dbReference>
<keyword evidence="4 7" id="KW-0472">Membrane</keyword>
<feature type="transmembrane region" description="Helical" evidence="7">
    <location>
        <begin position="854"/>
        <end position="876"/>
    </location>
</feature>
<dbReference type="Proteomes" id="UP000887567">
    <property type="component" value="Unplaced"/>
</dbReference>
<evidence type="ECO:0000259" key="10">
    <source>
        <dbReference type="PROSITE" id="PS50262"/>
    </source>
</evidence>
<dbReference type="PROSITE" id="PS50958">
    <property type="entry name" value="SMB_2"/>
    <property type="match status" value="1"/>
</dbReference>
<feature type="transmembrane region" description="Helical" evidence="7">
    <location>
        <begin position="660"/>
        <end position="677"/>
    </location>
</feature>
<dbReference type="CDD" id="cd15039">
    <property type="entry name" value="7tmB3_Methuselah-like"/>
    <property type="match status" value="1"/>
</dbReference>
<proteinExistence type="predicted"/>
<dbReference type="InterPro" id="IPR000832">
    <property type="entry name" value="GPCR_2_secretin-like"/>
</dbReference>
<feature type="compositionally biased region" description="Basic and acidic residues" evidence="6">
    <location>
        <begin position="71"/>
        <end position="81"/>
    </location>
</feature>
<organism evidence="12 13">
    <name type="scientific">Exaiptasia diaphana</name>
    <name type="common">Tropical sea anemone</name>
    <name type="synonym">Aiptasia pulchella</name>
    <dbReference type="NCBI Taxonomy" id="2652724"/>
    <lineage>
        <taxon>Eukaryota</taxon>
        <taxon>Metazoa</taxon>
        <taxon>Cnidaria</taxon>
        <taxon>Anthozoa</taxon>
        <taxon>Hexacorallia</taxon>
        <taxon>Actiniaria</taxon>
        <taxon>Aiptasiidae</taxon>
        <taxon>Exaiptasia</taxon>
    </lineage>
</organism>
<feature type="signal peptide" evidence="8">
    <location>
        <begin position="1"/>
        <end position="28"/>
    </location>
</feature>
<dbReference type="Gene3D" id="1.20.1070.10">
    <property type="entry name" value="Rhodopsin 7-helix transmembrane proteins"/>
    <property type="match status" value="1"/>
</dbReference>
<dbReference type="PANTHER" id="PTHR45902:SF1">
    <property type="entry name" value="LATROPHILIN RECEPTOR-LIKE PROTEIN A"/>
    <property type="match status" value="1"/>
</dbReference>
<name>A0A913Y0Y0_EXADI</name>
<dbReference type="OrthoDB" id="6134459at2759"/>
<evidence type="ECO:0000256" key="4">
    <source>
        <dbReference type="ARBA" id="ARBA00023136"/>
    </source>
</evidence>
<feature type="chain" id="PRO_5037938968" evidence="8">
    <location>
        <begin position="29"/>
        <end position="922"/>
    </location>
</feature>
<dbReference type="EnsemblMetazoa" id="XM_021057250.2">
    <property type="protein sequence ID" value="XP_020912909.2"/>
    <property type="gene ID" value="LOC110250642"/>
</dbReference>
<dbReference type="GO" id="GO:0004930">
    <property type="term" value="F:G protein-coupled receptor activity"/>
    <property type="evidence" value="ECO:0007669"/>
    <property type="project" value="InterPro"/>
</dbReference>
<evidence type="ECO:0000313" key="13">
    <source>
        <dbReference type="Proteomes" id="UP000887567"/>
    </source>
</evidence>
<feature type="transmembrane region" description="Helical" evidence="7">
    <location>
        <begin position="828"/>
        <end position="848"/>
    </location>
</feature>
<protein>
    <submittedName>
        <fullName evidence="12">Uncharacterized protein</fullName>
    </submittedName>
</protein>
<keyword evidence="3 7" id="KW-1133">Transmembrane helix</keyword>
<feature type="transmembrane region" description="Helical" evidence="7">
    <location>
        <begin position="776"/>
        <end position="800"/>
    </location>
</feature>
<dbReference type="InterPro" id="IPR053231">
    <property type="entry name" value="GPCR_LN-TM7"/>
</dbReference>
<feature type="transmembrane region" description="Helical" evidence="7">
    <location>
        <begin position="626"/>
        <end position="648"/>
    </location>
</feature>
<sequence length="922" mass="105457">MCSFSIFLSFKILLIFFLFTAFYPSSFNQSGNVQECPKSSIAQKRLQSWKSYDNTNGKSTNVKKHGIPSGHHLENGDENRTKREIDREWRAKPQSEYEVRSRNVNERLDRQNYPSVELLMSPVLSHSNRLTRMKRTVSLESSKLLCKKEMSCGRRCGSNSNTVIYNEELSCYCDVNCVFFNDCCSDFEHICQGSQQPKDTSQRLGPPDLKPEVNKNRSHNEEWRCIDSDVSIPIRMKVTPPDGASQREKLEFVFTYCTGISWKPRNGDPRRYCLRIKSECDKSTSDRLHRECNETIVGLVNDNECIYKNIKCAKCNNKMMPNITCGPNGTAMEKKKKCPGTSLGPPISLPKPLSVLFDFNSPESTRVETKCNSAKVFDHHLGTCRKTLTLPKNSEVDGYKIILWAKLIDKRQNKELNPHPVHVILTKSNMSVPSEDLATVLHVNPRNIRNLRIALDSSIFEFEFDLIETLLKNNDSGAFDKILKFTKPFQITIVNFTFVVFKAISLNLSCPNFQVYWGNEYTPAVNQSTVYIKETGEVLHRQDYYLTGNGSRDILVCRRRTNCSEKWVLMEKEEFTVLRNRSVFINASKIMYAITEQFWQNRSLFVCENFSNRHSMIEKDERVSSILTLACMLMSIIGLLFVLVTYTLFAELRTTPGMNLINLSVAILLAQVLWIVGTWQTDKPMVCTAIAVLLHYFFLASFMWTSIIAFDTWRAFQSTNARCGLASSKRSKRLQLLRYMAVGWVFVMVFVGACVILDTTEVVKAGYTSAASRGCFIAKLGIVYFFIIPIALILLFNIVLYTLTMKAIHATTAQARVAVAHRNSRQSFWIYVRISSVMGFTWIFGFIAPFGAKFLWYPFIVLNSFQGVYIALAFGLNQRARNLYKNRFPSLALLWNKSANTEKNGSPINSEKTQEDFDNTKL</sequence>
<feature type="transmembrane region" description="Helical" evidence="7">
    <location>
        <begin position="736"/>
        <end position="756"/>
    </location>
</feature>
<dbReference type="PANTHER" id="PTHR45902">
    <property type="entry name" value="LATROPHILIN RECEPTOR-LIKE PROTEIN A"/>
    <property type="match status" value="1"/>
</dbReference>
<dbReference type="PROSITE" id="PS00524">
    <property type="entry name" value="SMB_1"/>
    <property type="match status" value="1"/>
</dbReference>